<keyword evidence="1" id="KW-1133">Transmembrane helix</keyword>
<gene>
    <name evidence="2" type="ORF">D5400_09915</name>
</gene>
<organism evidence="2 3">
    <name type="scientific">Georhizobium profundi</name>
    <dbReference type="NCBI Taxonomy" id="2341112"/>
    <lineage>
        <taxon>Bacteria</taxon>
        <taxon>Pseudomonadati</taxon>
        <taxon>Pseudomonadota</taxon>
        <taxon>Alphaproteobacteria</taxon>
        <taxon>Hyphomicrobiales</taxon>
        <taxon>Rhizobiaceae</taxon>
        <taxon>Georhizobium</taxon>
    </lineage>
</organism>
<reference evidence="2 3" key="1">
    <citation type="submission" date="2018-09" db="EMBL/GenBank/DDBJ databases">
        <title>Marinorhizobium profundi gen. nov., sp. nov., isolated from a deep-sea sediment sample from the New Britain Trench and proposal of Marinorhizobiaceae fam. nov. in the order Rhizobiales of the class Alphaproteobacteria.</title>
        <authorList>
            <person name="Cao J."/>
        </authorList>
    </citation>
    <scope>NUCLEOTIDE SEQUENCE [LARGE SCALE GENOMIC DNA]</scope>
    <source>
        <strain evidence="2 3">WS11</strain>
    </source>
</reference>
<dbReference type="EMBL" id="CP032509">
    <property type="protein sequence ID" value="AZN71542.1"/>
    <property type="molecule type" value="Genomic_DNA"/>
</dbReference>
<keyword evidence="1" id="KW-0812">Transmembrane</keyword>
<accession>A0A3Q8XNT1</accession>
<evidence type="ECO:0000313" key="3">
    <source>
        <dbReference type="Proteomes" id="UP000268192"/>
    </source>
</evidence>
<evidence type="ECO:0000256" key="1">
    <source>
        <dbReference type="SAM" id="Phobius"/>
    </source>
</evidence>
<sequence>MEAWCAAACEGEDADDITFANLEYVATNDIGGVWSKKAILLAFTLFVMTVRRLLLAVDMKFRRPRRHVQPRLNGIGLGGNH</sequence>
<keyword evidence="3" id="KW-1185">Reference proteome</keyword>
<dbReference type="KEGG" id="abaw:D5400_09915"/>
<feature type="transmembrane region" description="Helical" evidence="1">
    <location>
        <begin position="38"/>
        <end position="57"/>
    </location>
</feature>
<proteinExistence type="predicted"/>
<protein>
    <submittedName>
        <fullName evidence="2">Uncharacterized protein</fullName>
    </submittedName>
</protein>
<keyword evidence="1" id="KW-0472">Membrane</keyword>
<dbReference type="Proteomes" id="UP000268192">
    <property type="component" value="Chromosome"/>
</dbReference>
<name>A0A3Q8XNT1_9HYPH</name>
<dbReference type="AlphaFoldDB" id="A0A3Q8XNT1"/>
<evidence type="ECO:0000313" key="2">
    <source>
        <dbReference type="EMBL" id="AZN71542.1"/>
    </source>
</evidence>